<accession>A0A7Y7U4K8</accession>
<comment type="caution">
    <text evidence="3">The sequence shown here is derived from an EMBL/GenBank/DDBJ whole genome shotgun (WGS) entry which is preliminary data.</text>
</comment>
<dbReference type="PANTHER" id="PTHR13420">
    <property type="entry name" value="UPF0235 PROTEIN C15ORF40"/>
    <property type="match status" value="1"/>
</dbReference>
<dbReference type="EMBL" id="JABKAU010000008">
    <property type="protein sequence ID" value="NVO30796.1"/>
    <property type="molecule type" value="Genomic_DNA"/>
</dbReference>
<dbReference type="PANTHER" id="PTHR13420:SF7">
    <property type="entry name" value="UPF0235 PROTEIN C15ORF40"/>
    <property type="match status" value="1"/>
</dbReference>
<dbReference type="Gene3D" id="3.30.1200.10">
    <property type="entry name" value="YggU-like"/>
    <property type="match status" value="1"/>
</dbReference>
<dbReference type="Pfam" id="PF02594">
    <property type="entry name" value="DUF167"/>
    <property type="match status" value="1"/>
</dbReference>
<proteinExistence type="inferred from homology"/>
<organism evidence="3 4">
    <name type="scientific">Hymenobacter lapidiphilus</name>
    <dbReference type="NCBI Taxonomy" id="2608003"/>
    <lineage>
        <taxon>Bacteria</taxon>
        <taxon>Pseudomonadati</taxon>
        <taxon>Bacteroidota</taxon>
        <taxon>Cytophagia</taxon>
        <taxon>Cytophagales</taxon>
        <taxon>Hymenobacteraceae</taxon>
        <taxon>Hymenobacter</taxon>
    </lineage>
</organism>
<dbReference type="Proteomes" id="UP000565521">
    <property type="component" value="Unassembled WGS sequence"/>
</dbReference>
<dbReference type="NCBIfam" id="TIGR00251">
    <property type="entry name" value="DUF167 family protein"/>
    <property type="match status" value="1"/>
</dbReference>
<evidence type="ECO:0000313" key="3">
    <source>
        <dbReference type="EMBL" id="NVO30796.1"/>
    </source>
</evidence>
<dbReference type="HAMAP" id="MF_00634">
    <property type="entry name" value="UPF0235"/>
    <property type="match status" value="1"/>
</dbReference>
<evidence type="ECO:0000313" key="4">
    <source>
        <dbReference type="Proteomes" id="UP000565521"/>
    </source>
</evidence>
<sequence length="93" mass="9774">MPVLHLKAKPNARHNQLAVAPDGTVTVRLHAPAQDGKANACLVAYLAEVFGVGKSSLTLLSGHTAPFKKVEIGGLSEVDFQAVLAKYSSPQLL</sequence>
<dbReference type="SUPFAM" id="SSF69786">
    <property type="entry name" value="YggU-like"/>
    <property type="match status" value="1"/>
</dbReference>
<dbReference type="InterPro" id="IPR003746">
    <property type="entry name" value="DUF167"/>
</dbReference>
<dbReference type="SMART" id="SM01152">
    <property type="entry name" value="DUF167"/>
    <property type="match status" value="1"/>
</dbReference>
<comment type="similarity">
    <text evidence="1 2">Belongs to the UPF0235 family.</text>
</comment>
<reference evidence="3 4" key="1">
    <citation type="submission" date="2020-05" db="EMBL/GenBank/DDBJ databases">
        <title>Hymenobacter terrestris sp. nov. and Hymenobacter lapidiphilus sp. nov., isolated from regoliths in Antarctica.</title>
        <authorList>
            <person name="Sedlacek I."/>
            <person name="Pantucek R."/>
            <person name="Zeman M."/>
            <person name="Holochova P."/>
            <person name="Kralova S."/>
            <person name="Stankova E."/>
            <person name="Sedo O."/>
            <person name="Micenkova L."/>
            <person name="Svec P."/>
            <person name="Gupta V."/>
            <person name="Sood U."/>
            <person name="Korpole U.S."/>
            <person name="Lal R."/>
        </authorList>
    </citation>
    <scope>NUCLEOTIDE SEQUENCE [LARGE SCALE GENOMIC DNA]</scope>
    <source>
        <strain evidence="3 4">P5342</strain>
    </source>
</reference>
<dbReference type="InterPro" id="IPR036591">
    <property type="entry name" value="YggU-like_sf"/>
</dbReference>
<dbReference type="GO" id="GO:0005737">
    <property type="term" value="C:cytoplasm"/>
    <property type="evidence" value="ECO:0007669"/>
    <property type="project" value="TreeGrafter"/>
</dbReference>
<keyword evidence="4" id="KW-1185">Reference proteome</keyword>
<name>A0A7Y7U4K8_9BACT</name>
<evidence type="ECO:0000256" key="2">
    <source>
        <dbReference type="HAMAP-Rule" id="MF_00634"/>
    </source>
</evidence>
<dbReference type="RefSeq" id="WP_176907717.1">
    <property type="nucleotide sequence ID" value="NZ_JABKAU010000008.1"/>
</dbReference>
<protein>
    <recommendedName>
        <fullName evidence="2">UPF0235 protein HW554_06225</fullName>
    </recommendedName>
</protein>
<gene>
    <name evidence="3" type="ORF">HW554_06225</name>
</gene>
<evidence type="ECO:0000256" key="1">
    <source>
        <dbReference type="ARBA" id="ARBA00010364"/>
    </source>
</evidence>
<dbReference type="AlphaFoldDB" id="A0A7Y7U4K8"/>